<dbReference type="OrthoDB" id="9796076at2"/>
<evidence type="ECO:0000256" key="2">
    <source>
        <dbReference type="RuleBase" id="RU003749"/>
    </source>
</evidence>
<dbReference type="NCBIfam" id="TIGR00377">
    <property type="entry name" value="ant_ant_sig"/>
    <property type="match status" value="1"/>
</dbReference>
<evidence type="ECO:0000313" key="4">
    <source>
        <dbReference type="EMBL" id="REL28018.1"/>
    </source>
</evidence>
<dbReference type="RefSeq" id="WP_116009079.1">
    <property type="nucleotide sequence ID" value="NZ_QUOU01000001.1"/>
</dbReference>
<dbReference type="Pfam" id="PF01740">
    <property type="entry name" value="STAS"/>
    <property type="match status" value="1"/>
</dbReference>
<name>A0A3E0TTY7_9GAMM</name>
<proteinExistence type="inferred from homology"/>
<dbReference type="CDD" id="cd07043">
    <property type="entry name" value="STAS_anti-anti-sigma_factors"/>
    <property type="match status" value="1"/>
</dbReference>
<accession>A0A3E0TTY7</accession>
<dbReference type="InterPro" id="IPR036513">
    <property type="entry name" value="STAS_dom_sf"/>
</dbReference>
<protein>
    <recommendedName>
        <fullName evidence="2">Anti-sigma factor antagonist</fullName>
    </recommendedName>
</protein>
<organism evidence="4 5">
    <name type="scientific">Thalassotalea euphylliae</name>
    <dbReference type="NCBI Taxonomy" id="1655234"/>
    <lineage>
        <taxon>Bacteria</taxon>
        <taxon>Pseudomonadati</taxon>
        <taxon>Pseudomonadota</taxon>
        <taxon>Gammaproteobacteria</taxon>
        <taxon>Alteromonadales</taxon>
        <taxon>Colwelliaceae</taxon>
        <taxon>Thalassotalea</taxon>
    </lineage>
</organism>
<dbReference type="EMBL" id="QUOU01000001">
    <property type="protein sequence ID" value="REL28018.1"/>
    <property type="molecule type" value="Genomic_DNA"/>
</dbReference>
<dbReference type="InterPro" id="IPR002645">
    <property type="entry name" value="STAS_dom"/>
</dbReference>
<dbReference type="SUPFAM" id="SSF52091">
    <property type="entry name" value="SpoIIaa-like"/>
    <property type="match status" value="1"/>
</dbReference>
<dbReference type="PANTHER" id="PTHR33495">
    <property type="entry name" value="ANTI-SIGMA FACTOR ANTAGONIST TM_1081-RELATED-RELATED"/>
    <property type="match status" value="1"/>
</dbReference>
<evidence type="ECO:0000259" key="3">
    <source>
        <dbReference type="PROSITE" id="PS50801"/>
    </source>
</evidence>
<dbReference type="Gene3D" id="3.30.750.24">
    <property type="entry name" value="STAS domain"/>
    <property type="match status" value="1"/>
</dbReference>
<evidence type="ECO:0000256" key="1">
    <source>
        <dbReference type="ARBA" id="ARBA00009013"/>
    </source>
</evidence>
<reference evidence="4 5" key="1">
    <citation type="submission" date="2018-08" db="EMBL/GenBank/DDBJ databases">
        <title>Thalassotalea euphylliae genome.</title>
        <authorList>
            <person name="Summers S."/>
            <person name="Rice S.A."/>
            <person name="Freckelton M.L."/>
            <person name="Nedved B.T."/>
            <person name="Hadfield M.G."/>
        </authorList>
    </citation>
    <scope>NUCLEOTIDE SEQUENCE [LARGE SCALE GENOMIC DNA]</scope>
    <source>
        <strain evidence="4 5">H1</strain>
    </source>
</reference>
<feature type="domain" description="STAS" evidence="3">
    <location>
        <begin position="1"/>
        <end position="115"/>
    </location>
</feature>
<dbReference type="GO" id="GO:0043856">
    <property type="term" value="F:anti-sigma factor antagonist activity"/>
    <property type="evidence" value="ECO:0007669"/>
    <property type="project" value="InterPro"/>
</dbReference>
<comment type="caution">
    <text evidence="4">The sequence shown here is derived from an EMBL/GenBank/DDBJ whole genome shotgun (WGS) entry which is preliminary data.</text>
</comment>
<gene>
    <name evidence="4" type="ORF">DXX93_16575</name>
</gene>
<sequence>MLNEIYNLNNDVVIKLFEDLDADAVKAMKADLAAYAELSSDIVIDLKDVDFIDSSGIGAIVFLYKRMVAKGKLVAVVGLNEQPKELFKMLMLDKTIHCFNSLEHYVTSASMLKAV</sequence>
<dbReference type="PROSITE" id="PS50801">
    <property type="entry name" value="STAS"/>
    <property type="match status" value="1"/>
</dbReference>
<dbReference type="InterPro" id="IPR003658">
    <property type="entry name" value="Anti-sigma_ant"/>
</dbReference>
<comment type="similarity">
    <text evidence="1 2">Belongs to the anti-sigma-factor antagonist family.</text>
</comment>
<dbReference type="AlphaFoldDB" id="A0A3E0TTY7"/>
<dbReference type="Proteomes" id="UP000256478">
    <property type="component" value="Unassembled WGS sequence"/>
</dbReference>
<dbReference type="PANTHER" id="PTHR33495:SF2">
    <property type="entry name" value="ANTI-SIGMA FACTOR ANTAGONIST TM_1081-RELATED"/>
    <property type="match status" value="1"/>
</dbReference>
<evidence type="ECO:0000313" key="5">
    <source>
        <dbReference type="Proteomes" id="UP000256478"/>
    </source>
</evidence>